<proteinExistence type="predicted"/>
<accession>A0ABT6UIH4</accession>
<reference evidence="2 3" key="1">
    <citation type="submission" date="2022-09" db="EMBL/GenBank/DDBJ databases">
        <title>The outer-membrane cytochrome OmcA is essential for infection of Shewanella oneidensis by a zebrafish-associated bacteriophage.</title>
        <authorList>
            <person name="Grenfell A.W."/>
            <person name="Intile P."/>
            <person name="Mcfarlane J."/>
            <person name="Leung D."/>
            <person name="Abdalla K."/>
            <person name="Wold M."/>
            <person name="Kees E."/>
            <person name="Gralnick J."/>
        </authorList>
    </citation>
    <scope>NUCLEOTIDE SEQUENCE [LARGE SCALE GENOMIC DNA]</scope>
    <source>
        <strain evidence="2 3">NF-5</strain>
    </source>
</reference>
<name>A0ABT6UIH4_9GAMM</name>
<dbReference type="RefSeq" id="WP_282679860.1">
    <property type="nucleotide sequence ID" value="NZ_CP106875.1"/>
</dbReference>
<keyword evidence="1" id="KW-1133">Transmembrane helix</keyword>
<evidence type="ECO:0000313" key="3">
    <source>
        <dbReference type="Proteomes" id="UP001159075"/>
    </source>
</evidence>
<evidence type="ECO:0000256" key="1">
    <source>
        <dbReference type="SAM" id="Phobius"/>
    </source>
</evidence>
<comment type="caution">
    <text evidence="2">The sequence shown here is derived from an EMBL/GenBank/DDBJ whole genome shotgun (WGS) entry which is preliminary data.</text>
</comment>
<feature type="transmembrane region" description="Helical" evidence="1">
    <location>
        <begin position="44"/>
        <end position="62"/>
    </location>
</feature>
<keyword evidence="3" id="KW-1185">Reference proteome</keyword>
<dbReference type="EMBL" id="JAOTLW010000020">
    <property type="protein sequence ID" value="MDI5833321.1"/>
    <property type="molecule type" value="Genomic_DNA"/>
</dbReference>
<keyword evidence="1" id="KW-0472">Membrane</keyword>
<evidence type="ECO:0000313" key="2">
    <source>
        <dbReference type="EMBL" id="MDI5833321.1"/>
    </source>
</evidence>
<sequence>MAKVKVNLGALEDNWDAIIDLNLDTIANAKVLLNKPEFSKARKLLTIATFTSMTLGAGFFAADAGAKIMMMVEGFNYTPTNSVAMMLSELSNAGALKIGALASTATAAATGMMANVQKLVDVIDKYLTKHNPELESARVAKLAEAYGEIFNLISEETNSRGFHNIDEAFERIRPVSDSLGLKSQKQMDSIVYGWMSREFNENMSPDDPDMPAIIGKRK</sequence>
<organism evidence="2 3">
    <name type="scientific">Shewanella xiamenensis</name>
    <dbReference type="NCBI Taxonomy" id="332186"/>
    <lineage>
        <taxon>Bacteria</taxon>
        <taxon>Pseudomonadati</taxon>
        <taxon>Pseudomonadota</taxon>
        <taxon>Gammaproteobacteria</taxon>
        <taxon>Alteromonadales</taxon>
        <taxon>Shewanellaceae</taxon>
        <taxon>Shewanella</taxon>
    </lineage>
</organism>
<keyword evidence="1" id="KW-0812">Transmembrane</keyword>
<protein>
    <submittedName>
        <fullName evidence="2">Uncharacterized protein</fullName>
    </submittedName>
</protein>
<gene>
    <name evidence="2" type="ORF">ODY93_17195</name>
</gene>
<dbReference type="Proteomes" id="UP001159075">
    <property type="component" value="Unassembled WGS sequence"/>
</dbReference>